<dbReference type="EMBL" id="BONP01000012">
    <property type="protein sequence ID" value="GIG40536.1"/>
    <property type="molecule type" value="Genomic_DNA"/>
</dbReference>
<feature type="compositionally biased region" description="Low complexity" evidence="1">
    <location>
        <begin position="31"/>
        <end position="53"/>
    </location>
</feature>
<dbReference type="PROSITE" id="PS51257">
    <property type="entry name" value="PROKAR_LIPOPROTEIN"/>
    <property type="match status" value="1"/>
</dbReference>
<name>A0ABQ4DNN6_9CELL</name>
<dbReference type="Proteomes" id="UP000614741">
    <property type="component" value="Unassembled WGS sequence"/>
</dbReference>
<sequence length="231" mass="23113">MRRDAPDERTRVRRTRALAVTAAATLLLTACTASDTPTPDATGTTAPGATPAAPDAPPPGPLPTAAATDDCVVGTWRLDLAAMQGELRDLVAGSGDGEVEVTLDGTTTYEFEVDGRFTAAVDSSSSVAMSAGGDELRSTSASAGDLEGTWVLADGVLTIADVDPQDLDVTTTATLGGDPLDVPAGSAEDAIEALPPTSSTATCSPDALALTASPPADAGGDAVGITYVLRR</sequence>
<feature type="chain" id="PRO_5046298797" description="Lipocalin-like domain-containing protein" evidence="2">
    <location>
        <begin position="34"/>
        <end position="231"/>
    </location>
</feature>
<keyword evidence="4" id="KW-1185">Reference proteome</keyword>
<evidence type="ECO:0008006" key="5">
    <source>
        <dbReference type="Google" id="ProtNLM"/>
    </source>
</evidence>
<evidence type="ECO:0000256" key="1">
    <source>
        <dbReference type="SAM" id="MobiDB-lite"/>
    </source>
</evidence>
<feature type="region of interest" description="Disordered" evidence="1">
    <location>
        <begin position="31"/>
        <end position="67"/>
    </location>
</feature>
<accession>A0ABQ4DNN6</accession>
<reference evidence="3 4" key="1">
    <citation type="submission" date="2021-01" db="EMBL/GenBank/DDBJ databases">
        <title>Whole genome shotgun sequence of Cellulomonas phragmiteti NBRC 110785.</title>
        <authorList>
            <person name="Komaki H."/>
            <person name="Tamura T."/>
        </authorList>
    </citation>
    <scope>NUCLEOTIDE SEQUENCE [LARGE SCALE GENOMIC DNA]</scope>
    <source>
        <strain evidence="3 4">NBRC 110785</strain>
    </source>
</reference>
<organism evidence="3 4">
    <name type="scientific">Cellulomonas phragmiteti</name>
    <dbReference type="NCBI Taxonomy" id="478780"/>
    <lineage>
        <taxon>Bacteria</taxon>
        <taxon>Bacillati</taxon>
        <taxon>Actinomycetota</taxon>
        <taxon>Actinomycetes</taxon>
        <taxon>Micrococcales</taxon>
        <taxon>Cellulomonadaceae</taxon>
        <taxon>Cellulomonas</taxon>
    </lineage>
</organism>
<proteinExistence type="predicted"/>
<protein>
    <recommendedName>
        <fullName evidence="5">Lipocalin-like domain-containing protein</fullName>
    </recommendedName>
</protein>
<keyword evidence="2" id="KW-0732">Signal</keyword>
<evidence type="ECO:0000256" key="2">
    <source>
        <dbReference type="SAM" id="SignalP"/>
    </source>
</evidence>
<gene>
    <name evidence="3" type="ORF">Cph01nite_22980</name>
</gene>
<feature type="signal peptide" evidence="2">
    <location>
        <begin position="1"/>
        <end position="33"/>
    </location>
</feature>
<evidence type="ECO:0000313" key="4">
    <source>
        <dbReference type="Proteomes" id="UP000614741"/>
    </source>
</evidence>
<comment type="caution">
    <text evidence="3">The sequence shown here is derived from an EMBL/GenBank/DDBJ whole genome shotgun (WGS) entry which is preliminary data.</text>
</comment>
<evidence type="ECO:0000313" key="3">
    <source>
        <dbReference type="EMBL" id="GIG40536.1"/>
    </source>
</evidence>